<feature type="transmembrane region" description="Helical" evidence="1">
    <location>
        <begin position="51"/>
        <end position="70"/>
    </location>
</feature>
<evidence type="ECO:0000313" key="4">
    <source>
        <dbReference type="Proteomes" id="UP000521922"/>
    </source>
</evidence>
<keyword evidence="1" id="KW-0812">Transmembrane</keyword>
<evidence type="ECO:0000259" key="2">
    <source>
        <dbReference type="SMART" id="SM00460"/>
    </source>
</evidence>
<dbReference type="Pfam" id="PF01841">
    <property type="entry name" value="Transglut_core"/>
    <property type="match status" value="1"/>
</dbReference>
<keyword evidence="1" id="KW-1133">Transmembrane helix</keyword>
<keyword evidence="3" id="KW-0378">Hydrolase</keyword>
<dbReference type="InterPro" id="IPR038765">
    <property type="entry name" value="Papain-like_cys_pep_sf"/>
</dbReference>
<dbReference type="PANTHER" id="PTHR42736:SF1">
    <property type="entry name" value="PROTEIN-GLUTAMINE GAMMA-GLUTAMYLTRANSFERASE"/>
    <property type="match status" value="1"/>
</dbReference>
<dbReference type="GO" id="GO:0006508">
    <property type="term" value="P:proteolysis"/>
    <property type="evidence" value="ECO:0007669"/>
    <property type="project" value="UniProtKB-KW"/>
</dbReference>
<dbReference type="Proteomes" id="UP000521922">
    <property type="component" value="Unassembled WGS sequence"/>
</dbReference>
<accession>A0A7Y9J2Y9</accession>
<feature type="transmembrane region" description="Helical" evidence="1">
    <location>
        <begin position="558"/>
        <end position="579"/>
    </location>
</feature>
<keyword evidence="4" id="KW-1185">Reference proteome</keyword>
<dbReference type="GO" id="GO:0008233">
    <property type="term" value="F:peptidase activity"/>
    <property type="evidence" value="ECO:0007669"/>
    <property type="project" value="UniProtKB-KW"/>
</dbReference>
<dbReference type="SUPFAM" id="SSF54001">
    <property type="entry name" value="Cysteine proteinases"/>
    <property type="match status" value="1"/>
</dbReference>
<sequence>MSAQERTGSERTGEAGDLLATHVASGLAAACAAVAVVAAVLGLVVTDGVPGGAVVTTAAAVLAAVALQRLRGDSRGDSHGQLRGVLQGVGVLGALATLAWSPQVVADRGALGIWPVLASAVAVRQFAVARTAREVRAVLGLAVLVTVAAAGVSPTNALVGPAVLVSVAALAGTASSVPHRPADRVQVRRTVLGVSAASTAALVLFLLVPTPQGGRALGSAELAASARALGADGAPGDLGAADRSAQAYAGGTLDTSARGELPDTPLLSVPVGSPELWRSAVLDAYDGRTWTATSPATPWTARAGATRWSTPVPDGASRDERTDAVQPLADYPALAAPGLPVGVATTAGVRADAAVTHLTPAGTTYEITSRVVPSVDDEGLRAVGSVGPVDAQRWSQLPVSVPARVRDLGVRLAAGGDAVTATRAVAAYLRANARYSVDSPVPAPGRDAVDAFLFTDRVGFCEQFAAAEVVLLRSAGFPARLVTGLAGGTESGGSRVLRAEDAHAWVEVWVPGTGWVSSDPTAGTAAAGSGAGSSAWARLWSWVQSAGAAVLAGPGLRYGLAGALLVVAALAWWLAWWLVRRAGRDAAAVPVAAAERRADPAVAALLLAVRRWDAAVPVPWRRGAAEGVSAWRDRLVAAGPQGPAGALGGAWDAVPGALAVVERACYGRELPPRAELDGARAALEAASSAVLALRAGAGAGGAGEAR</sequence>
<dbReference type="PANTHER" id="PTHR42736">
    <property type="entry name" value="PROTEIN-GLUTAMINE GAMMA-GLUTAMYLTRANSFERASE"/>
    <property type="match status" value="1"/>
</dbReference>
<dbReference type="Gene3D" id="3.10.620.30">
    <property type="match status" value="1"/>
</dbReference>
<feature type="transmembrane region" description="Helical" evidence="1">
    <location>
        <begin position="135"/>
        <end position="152"/>
    </location>
</feature>
<dbReference type="Pfam" id="PF11992">
    <property type="entry name" value="TgpA_N"/>
    <property type="match status" value="1"/>
</dbReference>
<protein>
    <submittedName>
        <fullName evidence="3">Transglutaminase-like putative cysteine protease</fullName>
    </submittedName>
</protein>
<dbReference type="InterPro" id="IPR021878">
    <property type="entry name" value="TgpA_N"/>
</dbReference>
<dbReference type="InterPro" id="IPR002931">
    <property type="entry name" value="Transglutaminase-like"/>
</dbReference>
<dbReference type="InterPro" id="IPR052901">
    <property type="entry name" value="Bact_TGase-like"/>
</dbReference>
<dbReference type="SMART" id="SM00460">
    <property type="entry name" value="TGc"/>
    <property type="match status" value="1"/>
</dbReference>
<keyword evidence="3" id="KW-0645">Protease</keyword>
<feature type="transmembrane region" description="Helical" evidence="1">
    <location>
        <begin position="158"/>
        <end position="178"/>
    </location>
</feature>
<keyword evidence="1" id="KW-0472">Membrane</keyword>
<evidence type="ECO:0000256" key="1">
    <source>
        <dbReference type="SAM" id="Phobius"/>
    </source>
</evidence>
<feature type="transmembrane region" description="Helical" evidence="1">
    <location>
        <begin position="82"/>
        <end position="100"/>
    </location>
</feature>
<feature type="domain" description="Transglutaminase-like" evidence="2">
    <location>
        <begin position="453"/>
        <end position="522"/>
    </location>
</feature>
<feature type="transmembrane region" description="Helical" evidence="1">
    <location>
        <begin position="190"/>
        <end position="208"/>
    </location>
</feature>
<dbReference type="EMBL" id="JACCBB010000001">
    <property type="protein sequence ID" value="NYD24650.1"/>
    <property type="molecule type" value="Genomic_DNA"/>
</dbReference>
<dbReference type="AlphaFoldDB" id="A0A7Y9J2Y9"/>
<name>A0A7Y9J2Y9_9ACTN</name>
<dbReference type="PROSITE" id="PS51257">
    <property type="entry name" value="PROKAR_LIPOPROTEIN"/>
    <property type="match status" value="1"/>
</dbReference>
<dbReference type="RefSeq" id="WP_179755179.1">
    <property type="nucleotide sequence ID" value="NZ_BAAAGN010000013.1"/>
</dbReference>
<feature type="transmembrane region" description="Helical" evidence="1">
    <location>
        <begin position="106"/>
        <end position="123"/>
    </location>
</feature>
<proteinExistence type="predicted"/>
<organism evidence="3 4">
    <name type="scientific">Kineococcus aurantiacus</name>
    <dbReference type="NCBI Taxonomy" id="37633"/>
    <lineage>
        <taxon>Bacteria</taxon>
        <taxon>Bacillati</taxon>
        <taxon>Actinomycetota</taxon>
        <taxon>Actinomycetes</taxon>
        <taxon>Kineosporiales</taxon>
        <taxon>Kineosporiaceae</taxon>
        <taxon>Kineococcus</taxon>
    </lineage>
</organism>
<reference evidence="3 4" key="1">
    <citation type="submission" date="2020-07" db="EMBL/GenBank/DDBJ databases">
        <title>Sequencing the genomes of 1000 actinobacteria strains.</title>
        <authorList>
            <person name="Klenk H.-P."/>
        </authorList>
    </citation>
    <scope>NUCLEOTIDE SEQUENCE [LARGE SCALE GENOMIC DNA]</scope>
    <source>
        <strain evidence="3 4">DSM 7487</strain>
    </source>
</reference>
<comment type="caution">
    <text evidence="3">The sequence shown here is derived from an EMBL/GenBank/DDBJ whole genome shotgun (WGS) entry which is preliminary data.</text>
</comment>
<evidence type="ECO:0000313" key="3">
    <source>
        <dbReference type="EMBL" id="NYD24650.1"/>
    </source>
</evidence>
<feature type="transmembrane region" description="Helical" evidence="1">
    <location>
        <begin position="21"/>
        <end position="45"/>
    </location>
</feature>
<gene>
    <name evidence="3" type="ORF">BJ968_004190</name>
</gene>